<evidence type="ECO:0000256" key="1">
    <source>
        <dbReference type="ARBA" id="ARBA00001971"/>
    </source>
</evidence>
<evidence type="ECO:0000256" key="4">
    <source>
        <dbReference type="ARBA" id="ARBA00023004"/>
    </source>
</evidence>
<dbReference type="SUPFAM" id="SSF48264">
    <property type="entry name" value="Cytochrome P450"/>
    <property type="match status" value="1"/>
</dbReference>
<comment type="caution">
    <text evidence="8">The sequence shown here is derived from an EMBL/GenBank/DDBJ whole genome shotgun (WGS) entry which is preliminary data.</text>
</comment>
<dbReference type="GO" id="GO:0004497">
    <property type="term" value="F:monooxygenase activity"/>
    <property type="evidence" value="ECO:0007669"/>
    <property type="project" value="UniProtKB-KW"/>
</dbReference>
<dbReference type="Gene3D" id="1.10.630.10">
    <property type="entry name" value="Cytochrome P450"/>
    <property type="match status" value="1"/>
</dbReference>
<dbReference type="GO" id="GO:0016705">
    <property type="term" value="F:oxidoreductase activity, acting on paired donors, with incorporation or reduction of molecular oxygen"/>
    <property type="evidence" value="ECO:0007669"/>
    <property type="project" value="InterPro"/>
</dbReference>
<comment type="cofactor">
    <cofactor evidence="1 5">
        <name>heme</name>
        <dbReference type="ChEBI" id="CHEBI:30413"/>
    </cofactor>
</comment>
<evidence type="ECO:0000313" key="9">
    <source>
        <dbReference type="Proteomes" id="UP001204833"/>
    </source>
</evidence>
<keyword evidence="7" id="KW-0812">Transmembrane</keyword>
<sequence>MLQDILLQAHSFIVVHPYWSAIAAVGLLFVHYFIYLPISSPLWKLPGPYTYRVSQIPALNHQRRGTWIQKVYNLHKTYGPVVVLSPKEVSVYGLKYVNDIYIKNFPKSSFYANFTNHGHDNIFASLNNEQHLKYKKIIMRLYNKGNIMSPENDTRRVMIESTTKLLDYIYKSSVTGETPDYASVSPELNLHAKGHHVAWFNKSQRSNNLGVEVFSLFGAYAMDVISKFELGKTNGSDLLDNPSDREIILKHRQVSGMLFWTTLMPEFWNLAATKMVLQSVKDISQFRVSLYDYAERHFSRNGKSLTTLESLKANGLNGPQAYSFLSDNLFAGHETTAVQLCYLVYELSRPGNKSLVKRLQRELFEHFGKPAMHNDVIEDLEQIDKLEFLDALLLENSRVHSSIPGAEPRVVNQEYTVEGVSLPRGTVISCLPYALHRDPAVFPKHEHFIPDRWLRYSEETEEEFQQRLKLQNKYMMHFGKGIRMCLGMHLAWMEMKLVVASLYWHFHSALDDDWCEIKVDLEPIKFGRENTKGARSDQEMMCMSDAYTTTGPINEECWIRWFEN</sequence>
<keyword evidence="3 5" id="KW-0479">Metal-binding</keyword>
<dbReference type="PANTHER" id="PTHR24305:SF166">
    <property type="entry name" value="CYTOCHROME P450 12A4, MITOCHONDRIAL-RELATED"/>
    <property type="match status" value="1"/>
</dbReference>
<evidence type="ECO:0000256" key="5">
    <source>
        <dbReference type="PIRSR" id="PIRSR602401-1"/>
    </source>
</evidence>
<reference evidence="8 9" key="1">
    <citation type="journal article" date="2022" name="DNA Res.">
        <title>Genome analysis of five recently described species of the CUG-Ser clade uncovers Candida theae as a new hybrid lineage with pathogenic potential in the Candida parapsilosis species complex.</title>
        <authorList>
            <person name="Mixao V."/>
            <person name="Del Olmo V."/>
            <person name="Hegedusova E."/>
            <person name="Saus E."/>
            <person name="Pryszcz L."/>
            <person name="Cillingova A."/>
            <person name="Nosek J."/>
            <person name="Gabaldon T."/>
        </authorList>
    </citation>
    <scope>NUCLEOTIDE SEQUENCE [LARGE SCALE GENOMIC DNA]</scope>
    <source>
        <strain evidence="8 9">CBS 12239</strain>
    </source>
</reference>
<name>A0AAD5FYX7_9ASCO</name>
<dbReference type="RefSeq" id="XP_051608988.1">
    <property type="nucleotide sequence ID" value="XM_051751693.1"/>
</dbReference>
<keyword evidence="5 6" id="KW-0349">Heme</keyword>
<dbReference type="PRINTS" id="PR00385">
    <property type="entry name" value="P450"/>
</dbReference>
<dbReference type="InterPro" id="IPR036396">
    <property type="entry name" value="Cyt_P450_sf"/>
</dbReference>
<evidence type="ECO:0000313" key="8">
    <source>
        <dbReference type="EMBL" id="KAI5958541.1"/>
    </source>
</evidence>
<dbReference type="CDD" id="cd11059">
    <property type="entry name" value="CYP_fungal"/>
    <property type="match status" value="1"/>
</dbReference>
<feature type="transmembrane region" description="Helical" evidence="7">
    <location>
        <begin position="12"/>
        <end position="35"/>
    </location>
</feature>
<keyword evidence="6" id="KW-0503">Monooxygenase</keyword>
<evidence type="ECO:0000256" key="7">
    <source>
        <dbReference type="SAM" id="Phobius"/>
    </source>
</evidence>
<dbReference type="Proteomes" id="UP001204833">
    <property type="component" value="Unassembled WGS sequence"/>
</dbReference>
<dbReference type="PRINTS" id="PR00463">
    <property type="entry name" value="EP450I"/>
</dbReference>
<evidence type="ECO:0000256" key="6">
    <source>
        <dbReference type="RuleBase" id="RU000461"/>
    </source>
</evidence>
<proteinExistence type="inferred from homology"/>
<keyword evidence="7" id="KW-0472">Membrane</keyword>
<dbReference type="InterPro" id="IPR001128">
    <property type="entry name" value="Cyt_P450"/>
</dbReference>
<dbReference type="InterPro" id="IPR017972">
    <property type="entry name" value="Cyt_P450_CS"/>
</dbReference>
<organism evidence="8 9">
    <name type="scientific">Candida theae</name>
    <dbReference type="NCBI Taxonomy" id="1198502"/>
    <lineage>
        <taxon>Eukaryota</taxon>
        <taxon>Fungi</taxon>
        <taxon>Dikarya</taxon>
        <taxon>Ascomycota</taxon>
        <taxon>Saccharomycotina</taxon>
        <taxon>Pichiomycetes</taxon>
        <taxon>Debaryomycetaceae</taxon>
        <taxon>Candida/Lodderomyces clade</taxon>
        <taxon>Candida</taxon>
    </lineage>
</organism>
<dbReference type="GO" id="GO:0020037">
    <property type="term" value="F:heme binding"/>
    <property type="evidence" value="ECO:0007669"/>
    <property type="project" value="InterPro"/>
</dbReference>
<dbReference type="GeneID" id="76150445"/>
<dbReference type="InterPro" id="IPR050121">
    <property type="entry name" value="Cytochrome_P450_monoxygenase"/>
</dbReference>
<keyword evidence="6" id="KW-0560">Oxidoreductase</keyword>
<evidence type="ECO:0000256" key="3">
    <source>
        <dbReference type="ARBA" id="ARBA00022723"/>
    </source>
</evidence>
<protein>
    <recommendedName>
        <fullName evidence="10">Cytochrome P450</fullName>
    </recommendedName>
</protein>
<evidence type="ECO:0008006" key="10">
    <source>
        <dbReference type="Google" id="ProtNLM"/>
    </source>
</evidence>
<feature type="binding site" description="axial binding residue" evidence="5">
    <location>
        <position position="485"/>
    </location>
    <ligand>
        <name>heme</name>
        <dbReference type="ChEBI" id="CHEBI:30413"/>
    </ligand>
    <ligandPart>
        <name>Fe</name>
        <dbReference type="ChEBI" id="CHEBI:18248"/>
    </ligandPart>
</feature>
<dbReference type="Pfam" id="PF00067">
    <property type="entry name" value="p450"/>
    <property type="match status" value="1"/>
</dbReference>
<dbReference type="PANTHER" id="PTHR24305">
    <property type="entry name" value="CYTOCHROME P450"/>
    <property type="match status" value="1"/>
</dbReference>
<keyword evidence="7" id="KW-1133">Transmembrane helix</keyword>
<keyword evidence="9" id="KW-1185">Reference proteome</keyword>
<dbReference type="InterPro" id="IPR002401">
    <property type="entry name" value="Cyt_P450_E_grp-I"/>
</dbReference>
<keyword evidence="4 5" id="KW-0408">Iron</keyword>
<dbReference type="AlphaFoldDB" id="A0AAD5FYX7"/>
<evidence type="ECO:0000256" key="2">
    <source>
        <dbReference type="ARBA" id="ARBA00010617"/>
    </source>
</evidence>
<dbReference type="GO" id="GO:0005506">
    <property type="term" value="F:iron ion binding"/>
    <property type="evidence" value="ECO:0007669"/>
    <property type="project" value="InterPro"/>
</dbReference>
<accession>A0AAD5FYX7</accession>
<comment type="similarity">
    <text evidence="2 6">Belongs to the cytochrome P450 family.</text>
</comment>
<gene>
    <name evidence="8" type="ORF">KGF57_002386</name>
</gene>
<dbReference type="PROSITE" id="PS00086">
    <property type="entry name" value="CYTOCHROME_P450"/>
    <property type="match status" value="1"/>
</dbReference>
<dbReference type="EMBL" id="JAIHNG010000116">
    <property type="protein sequence ID" value="KAI5958541.1"/>
    <property type="molecule type" value="Genomic_DNA"/>
</dbReference>